<proteinExistence type="predicted"/>
<feature type="region of interest" description="Disordered" evidence="1">
    <location>
        <begin position="1"/>
        <end position="56"/>
    </location>
</feature>
<evidence type="ECO:0000313" key="3">
    <source>
        <dbReference type="Proteomes" id="UP000027195"/>
    </source>
</evidence>
<feature type="region of interest" description="Disordered" evidence="1">
    <location>
        <begin position="113"/>
        <end position="136"/>
    </location>
</feature>
<sequence length="136" mass="14979">MPPDIGGVEKVRAGEGKEFERRGEEAPVSDVDWKRREKALTTQESPRSGSSTGERQNLVFRATAGAALLSSVLKNPTWASNINPVAGLPACQRSHMRVRCRVRHFTRALVSPDSLGWRSPPKAARPSRSYSHRACT</sequence>
<name>A0A067MKC8_BOTB1</name>
<feature type="compositionally biased region" description="Basic and acidic residues" evidence="1">
    <location>
        <begin position="7"/>
        <end position="39"/>
    </location>
</feature>
<dbReference type="Proteomes" id="UP000027195">
    <property type="component" value="Unassembled WGS sequence"/>
</dbReference>
<keyword evidence="3" id="KW-1185">Reference proteome</keyword>
<accession>A0A067MKC8</accession>
<feature type="non-terminal residue" evidence="2">
    <location>
        <position position="136"/>
    </location>
</feature>
<evidence type="ECO:0000313" key="2">
    <source>
        <dbReference type="EMBL" id="KDQ15185.1"/>
    </source>
</evidence>
<organism evidence="2 3">
    <name type="scientific">Botryobasidium botryosum (strain FD-172 SS1)</name>
    <dbReference type="NCBI Taxonomy" id="930990"/>
    <lineage>
        <taxon>Eukaryota</taxon>
        <taxon>Fungi</taxon>
        <taxon>Dikarya</taxon>
        <taxon>Basidiomycota</taxon>
        <taxon>Agaricomycotina</taxon>
        <taxon>Agaricomycetes</taxon>
        <taxon>Cantharellales</taxon>
        <taxon>Botryobasidiaceae</taxon>
        <taxon>Botryobasidium</taxon>
    </lineage>
</organism>
<dbReference type="InParanoid" id="A0A067MKC8"/>
<dbReference type="EMBL" id="KL198033">
    <property type="protein sequence ID" value="KDQ15185.1"/>
    <property type="molecule type" value="Genomic_DNA"/>
</dbReference>
<reference evidence="3" key="1">
    <citation type="journal article" date="2014" name="Proc. Natl. Acad. Sci. U.S.A.">
        <title>Extensive sampling of basidiomycete genomes demonstrates inadequacy of the white-rot/brown-rot paradigm for wood decay fungi.</title>
        <authorList>
            <person name="Riley R."/>
            <person name="Salamov A.A."/>
            <person name="Brown D.W."/>
            <person name="Nagy L.G."/>
            <person name="Floudas D."/>
            <person name="Held B.W."/>
            <person name="Levasseur A."/>
            <person name="Lombard V."/>
            <person name="Morin E."/>
            <person name="Otillar R."/>
            <person name="Lindquist E.A."/>
            <person name="Sun H."/>
            <person name="LaButti K.M."/>
            <person name="Schmutz J."/>
            <person name="Jabbour D."/>
            <person name="Luo H."/>
            <person name="Baker S.E."/>
            <person name="Pisabarro A.G."/>
            <person name="Walton J.D."/>
            <person name="Blanchette R.A."/>
            <person name="Henrissat B."/>
            <person name="Martin F."/>
            <person name="Cullen D."/>
            <person name="Hibbett D.S."/>
            <person name="Grigoriev I.V."/>
        </authorList>
    </citation>
    <scope>NUCLEOTIDE SEQUENCE [LARGE SCALE GENOMIC DNA]</scope>
    <source>
        <strain evidence="3">FD-172 SS1</strain>
    </source>
</reference>
<protein>
    <submittedName>
        <fullName evidence="2">Uncharacterized protein</fullName>
    </submittedName>
</protein>
<evidence type="ECO:0000256" key="1">
    <source>
        <dbReference type="SAM" id="MobiDB-lite"/>
    </source>
</evidence>
<gene>
    <name evidence="2" type="ORF">BOTBODRAFT_31858</name>
</gene>
<dbReference type="HOGENOM" id="CLU_1880312_0_0_1"/>
<dbReference type="AlphaFoldDB" id="A0A067MKC8"/>
<feature type="compositionally biased region" description="Polar residues" evidence="1">
    <location>
        <begin position="40"/>
        <end position="55"/>
    </location>
</feature>